<keyword evidence="2" id="KW-0813">Transport</keyword>
<dbReference type="InterPro" id="IPR030678">
    <property type="entry name" value="Peptide/Ni-bd"/>
</dbReference>
<protein>
    <recommendedName>
        <fullName evidence="6">Solute-binding protein family 5 domain-containing protein</fullName>
    </recommendedName>
</protein>
<dbReference type="Gene3D" id="3.10.105.10">
    <property type="entry name" value="Dipeptide-binding Protein, Domain 3"/>
    <property type="match status" value="1"/>
</dbReference>
<dbReference type="InterPro" id="IPR039424">
    <property type="entry name" value="SBP_5"/>
</dbReference>
<dbReference type="RefSeq" id="WP_037548026.1">
    <property type="nucleotide sequence ID" value="NZ_JNUP01000065.1"/>
</dbReference>
<feature type="domain" description="Solute-binding protein family 5" evidence="6">
    <location>
        <begin position="118"/>
        <end position="508"/>
    </location>
</feature>
<reference evidence="7 8" key="1">
    <citation type="submission" date="2014-05" db="EMBL/GenBank/DDBJ databases">
        <title>De novo Genome Sequence of Spirocheata sp.</title>
        <authorList>
            <person name="Shivani Y."/>
            <person name="Subhash Y."/>
            <person name="Tushar L."/>
            <person name="Sasikala C."/>
            <person name="Ramana C.V."/>
        </authorList>
    </citation>
    <scope>NUCLEOTIDE SEQUENCE [LARGE SCALE GENOMIC DNA]</scope>
    <source>
        <strain evidence="7 8">JC230</strain>
    </source>
</reference>
<dbReference type="Proteomes" id="UP000029692">
    <property type="component" value="Unassembled WGS sequence"/>
</dbReference>
<dbReference type="STRING" id="1480694.DC28_09865"/>
<dbReference type="GO" id="GO:1904680">
    <property type="term" value="F:peptide transmembrane transporter activity"/>
    <property type="evidence" value="ECO:0007669"/>
    <property type="project" value="TreeGrafter"/>
</dbReference>
<dbReference type="Gene3D" id="3.40.190.10">
    <property type="entry name" value="Periplasmic binding protein-like II"/>
    <property type="match status" value="1"/>
</dbReference>
<name>A0A098QYL7_9SPIO</name>
<dbReference type="GO" id="GO:0015833">
    <property type="term" value="P:peptide transport"/>
    <property type="evidence" value="ECO:0007669"/>
    <property type="project" value="TreeGrafter"/>
</dbReference>
<dbReference type="InterPro" id="IPR000914">
    <property type="entry name" value="SBP_5_dom"/>
</dbReference>
<dbReference type="eggNOG" id="COG0747">
    <property type="taxonomic scope" value="Bacteria"/>
</dbReference>
<comment type="caution">
    <text evidence="7">The sequence shown here is derived from an EMBL/GenBank/DDBJ whole genome shotgun (WGS) entry which is preliminary data.</text>
</comment>
<dbReference type="PANTHER" id="PTHR30290:SF9">
    <property type="entry name" value="OLIGOPEPTIDE-BINDING PROTEIN APPA"/>
    <property type="match status" value="1"/>
</dbReference>
<evidence type="ECO:0000256" key="1">
    <source>
        <dbReference type="ARBA" id="ARBA00005695"/>
    </source>
</evidence>
<evidence type="ECO:0000256" key="4">
    <source>
        <dbReference type="SAM" id="MobiDB-lite"/>
    </source>
</evidence>
<dbReference type="PIRSF" id="PIRSF002741">
    <property type="entry name" value="MppA"/>
    <property type="match status" value="1"/>
</dbReference>
<proteinExistence type="inferred from homology"/>
<keyword evidence="3 5" id="KW-0732">Signal</keyword>
<evidence type="ECO:0000313" key="8">
    <source>
        <dbReference type="Proteomes" id="UP000029692"/>
    </source>
</evidence>
<dbReference type="EMBL" id="JNUP01000065">
    <property type="protein sequence ID" value="KGE71582.1"/>
    <property type="molecule type" value="Genomic_DNA"/>
</dbReference>
<dbReference type="CDD" id="cd08500">
    <property type="entry name" value="PBP2_NikA_DppA_OppA_like_4"/>
    <property type="match status" value="1"/>
</dbReference>
<evidence type="ECO:0000256" key="3">
    <source>
        <dbReference type="ARBA" id="ARBA00022729"/>
    </source>
</evidence>
<evidence type="ECO:0000259" key="6">
    <source>
        <dbReference type="Pfam" id="PF00496"/>
    </source>
</evidence>
<keyword evidence="8" id="KW-1185">Reference proteome</keyword>
<organism evidence="7 8">
    <name type="scientific">Spirochaeta lutea</name>
    <dbReference type="NCBI Taxonomy" id="1480694"/>
    <lineage>
        <taxon>Bacteria</taxon>
        <taxon>Pseudomonadati</taxon>
        <taxon>Spirochaetota</taxon>
        <taxon>Spirochaetia</taxon>
        <taxon>Spirochaetales</taxon>
        <taxon>Spirochaetaceae</taxon>
        <taxon>Spirochaeta</taxon>
    </lineage>
</organism>
<comment type="similarity">
    <text evidence="1">Belongs to the bacterial solute-binding protein 5 family.</text>
</comment>
<feature type="signal peptide" evidence="5">
    <location>
        <begin position="1"/>
        <end position="20"/>
    </location>
</feature>
<feature type="chain" id="PRO_5001938692" description="Solute-binding protein family 5 domain-containing protein" evidence="5">
    <location>
        <begin position="21"/>
        <end position="613"/>
    </location>
</feature>
<dbReference type="Pfam" id="PF00496">
    <property type="entry name" value="SBP_bac_5"/>
    <property type="match status" value="1"/>
</dbReference>
<evidence type="ECO:0000256" key="2">
    <source>
        <dbReference type="ARBA" id="ARBA00022448"/>
    </source>
</evidence>
<dbReference type="AlphaFoldDB" id="A0A098QYL7"/>
<dbReference type="SUPFAM" id="SSF53850">
    <property type="entry name" value="Periplasmic binding protein-like II"/>
    <property type="match status" value="1"/>
</dbReference>
<sequence length="613" mass="68923">MNRFFLFALIALMVLTPVFAGGSSEPAPQGPTQTEEVAEEAPREEVAQTRQPVAPGLTIPVHEGWEIGKKGGRLVISQLGAGPKTFNFALAEETSSTDVTERLFTPLTRRNQMTLEWEGAAAESWTFSDDQKSITVKVRRGMQWSDGEPVTARDWVETVNKIIYDENIQTSTRDSLTVNGVPSKWELIDEYTLKVTLDTVYAGVMNMLNVYSLPMHIVGPLYDEGGADAVNTLWGVDSDPTEIPSSGPWVISEHVPAQRTTFKPNPLYWEKDANGTRLPYLNEMVYIYTPDQDTQLQQFISGQTDFYVARGQDYSTLVDAKDQVGFNIYEVGPATATNFITFNQNPIEGPDDLGISEPQLTWLSNKTFRTAIAHLIDRESLINNIEFGFGYPQYSFVPRFSPYYWDGVDDAAPHYDPIRAAELLDEIGYTDRDGDGWREDPDGNTISLEFITNSGNRTREAIGTAIAQEAADVGIRLNFRPIDFNVLVGQLTETYDWNLILIGLTGSIDPISGANVYPSYGNLHMIEPNQESPRRDWEKAVDEAWIEANNTVQEAQRISGYEKIQRIWADELPWVYTYNLLVLEAYNSKLGNVKPHPTEDYDWEGLTARLYVK</sequence>
<dbReference type="GO" id="GO:0043190">
    <property type="term" value="C:ATP-binding cassette (ABC) transporter complex"/>
    <property type="evidence" value="ECO:0007669"/>
    <property type="project" value="InterPro"/>
</dbReference>
<dbReference type="PANTHER" id="PTHR30290">
    <property type="entry name" value="PERIPLASMIC BINDING COMPONENT OF ABC TRANSPORTER"/>
    <property type="match status" value="1"/>
</dbReference>
<evidence type="ECO:0000256" key="5">
    <source>
        <dbReference type="SAM" id="SignalP"/>
    </source>
</evidence>
<dbReference type="GO" id="GO:0030288">
    <property type="term" value="C:outer membrane-bounded periplasmic space"/>
    <property type="evidence" value="ECO:0007669"/>
    <property type="project" value="UniProtKB-ARBA"/>
</dbReference>
<gene>
    <name evidence="7" type="ORF">DC28_09865</name>
</gene>
<accession>A0A098QYL7</accession>
<feature type="region of interest" description="Disordered" evidence="4">
    <location>
        <begin position="23"/>
        <end position="49"/>
    </location>
</feature>
<evidence type="ECO:0000313" key="7">
    <source>
        <dbReference type="EMBL" id="KGE71582.1"/>
    </source>
</evidence>